<feature type="region of interest" description="Disordered" evidence="2">
    <location>
        <begin position="144"/>
        <end position="167"/>
    </location>
</feature>
<dbReference type="GeneID" id="119725498"/>
<dbReference type="SUPFAM" id="SSF49723">
    <property type="entry name" value="Lipase/lipooxygenase domain (PLAT/LH2 domain)"/>
    <property type="match status" value="2"/>
</dbReference>
<dbReference type="SMART" id="SM00308">
    <property type="entry name" value="LH2"/>
    <property type="match status" value="1"/>
</dbReference>
<dbReference type="RefSeq" id="XP_038052831.1">
    <property type="nucleotide sequence ID" value="XM_038196903.1"/>
</dbReference>
<feature type="domain" description="PLAT" evidence="3">
    <location>
        <begin position="175"/>
        <end position="299"/>
    </location>
</feature>
<evidence type="ECO:0000256" key="1">
    <source>
        <dbReference type="PROSITE-ProRule" id="PRU00152"/>
    </source>
</evidence>
<dbReference type="PANTHER" id="PTHR45901">
    <property type="entry name" value="PROTEIN CBG12474"/>
    <property type="match status" value="1"/>
</dbReference>
<name>A0A913ZP63_PATMI</name>
<protein>
    <recommendedName>
        <fullName evidence="3">PLAT domain-containing protein</fullName>
    </recommendedName>
</protein>
<dbReference type="InterPro" id="IPR052970">
    <property type="entry name" value="Inner_ear_hair_cell_LOXHD"/>
</dbReference>
<dbReference type="Proteomes" id="UP000887568">
    <property type="component" value="Unplaced"/>
</dbReference>
<dbReference type="InterPro" id="IPR036392">
    <property type="entry name" value="PLAT/LH2_dom_sf"/>
</dbReference>
<feature type="region of interest" description="Disordered" evidence="2">
    <location>
        <begin position="15"/>
        <end position="79"/>
    </location>
</feature>
<dbReference type="OrthoDB" id="5322100at2759"/>
<evidence type="ECO:0000259" key="3">
    <source>
        <dbReference type="PROSITE" id="PS50095"/>
    </source>
</evidence>
<dbReference type="Gene3D" id="2.40.180.10">
    <property type="entry name" value="Catalase core domain"/>
    <property type="match status" value="2"/>
</dbReference>
<proteinExistence type="predicted"/>
<dbReference type="AlphaFoldDB" id="A0A913ZP63"/>
<dbReference type="EnsemblMetazoa" id="XM_038196903.1">
    <property type="protein sequence ID" value="XP_038052831.1"/>
    <property type="gene ID" value="LOC119725498"/>
</dbReference>
<feature type="compositionally biased region" description="Polar residues" evidence="2">
    <location>
        <begin position="68"/>
        <end position="79"/>
    </location>
</feature>
<evidence type="ECO:0000313" key="4">
    <source>
        <dbReference type="EnsemblMetazoa" id="XP_038052831.1"/>
    </source>
</evidence>
<feature type="compositionally biased region" description="Basic and acidic residues" evidence="2">
    <location>
        <begin position="52"/>
        <end position="62"/>
    </location>
</feature>
<reference evidence="4" key="1">
    <citation type="submission" date="2022-11" db="UniProtKB">
        <authorList>
            <consortium name="EnsemblMetazoa"/>
        </authorList>
    </citation>
    <scope>IDENTIFICATION</scope>
</reference>
<evidence type="ECO:0000313" key="5">
    <source>
        <dbReference type="Proteomes" id="UP000887568"/>
    </source>
</evidence>
<keyword evidence="5" id="KW-1185">Reference proteome</keyword>
<dbReference type="OMA" id="FKVRANC"/>
<evidence type="ECO:0000256" key="2">
    <source>
        <dbReference type="SAM" id="MobiDB-lite"/>
    </source>
</evidence>
<sequence>MNSVSVWDAMASGSTAVARPIRTLDPRPPYAVDRPRPQSAPIRKPVSPPKPLWRDSRSDSIPHKQRRFTTSLRSSSANQDSYVSKRAPFAAKRLHALNVERQMMTGTYPRVENGRTVAAPEYDPFADPHLTDYFARKFSIGLPRPPSGAKRRPASANGRTSSTWNGGRHSAASECMYRVTVKTGDKKNCGTAANVFIQLKGSKGKTAKRKLSKKSAKTQSGFMKIKYSRNTSKVFKLKMQDVGELQTLTVEHDGLEKPDSWYLEEVEVTNLSSKQTWLFHCGQWLSLFETDCQLRRVLKALDPKKHGKTEYEVIIVAGDVKRADSDSSIYITLFGTWGTKYESGHGYQ</sequence>
<accession>A0A913ZP63</accession>
<comment type="caution">
    <text evidence="1">Lacks conserved residue(s) required for the propagation of feature annotation.</text>
</comment>
<dbReference type="PANTHER" id="PTHR45901:SF3">
    <property type="entry name" value="LIPOXYGENASE HOMOLOGY DOMAIN-CONTAINING PROTEIN 1"/>
    <property type="match status" value="1"/>
</dbReference>
<feature type="domain" description="PLAT" evidence="3">
    <location>
        <begin position="309"/>
        <end position="348"/>
    </location>
</feature>
<dbReference type="PROSITE" id="PS50095">
    <property type="entry name" value="PLAT"/>
    <property type="match status" value="2"/>
</dbReference>
<dbReference type="Pfam" id="PF01477">
    <property type="entry name" value="PLAT"/>
    <property type="match status" value="1"/>
</dbReference>
<dbReference type="InterPro" id="IPR001024">
    <property type="entry name" value="PLAT/LH2_dom"/>
</dbReference>
<organism evidence="4 5">
    <name type="scientific">Patiria miniata</name>
    <name type="common">Bat star</name>
    <name type="synonym">Asterina miniata</name>
    <dbReference type="NCBI Taxonomy" id="46514"/>
    <lineage>
        <taxon>Eukaryota</taxon>
        <taxon>Metazoa</taxon>
        <taxon>Echinodermata</taxon>
        <taxon>Eleutherozoa</taxon>
        <taxon>Asterozoa</taxon>
        <taxon>Asteroidea</taxon>
        <taxon>Valvatacea</taxon>
        <taxon>Valvatida</taxon>
        <taxon>Asterinidae</taxon>
        <taxon>Patiria</taxon>
    </lineage>
</organism>